<dbReference type="PANTHER" id="PTHR11088:SF60">
    <property type="entry name" value="TRNA DIMETHYLALLYLTRANSFERASE"/>
    <property type="match status" value="1"/>
</dbReference>
<evidence type="ECO:0000256" key="10">
    <source>
        <dbReference type="HAMAP-Rule" id="MF_00185"/>
    </source>
</evidence>
<dbReference type="InterPro" id="IPR039657">
    <property type="entry name" value="Dimethylallyltransferase"/>
</dbReference>
<evidence type="ECO:0000313" key="15">
    <source>
        <dbReference type="Proteomes" id="UP000548067"/>
    </source>
</evidence>
<comment type="caution">
    <text evidence="14">The sequence shown here is derived from an EMBL/GenBank/DDBJ whole genome shotgun (WGS) entry which is preliminary data.</text>
</comment>
<dbReference type="PANTHER" id="PTHR11088">
    <property type="entry name" value="TRNA DIMETHYLALLYLTRANSFERASE"/>
    <property type="match status" value="1"/>
</dbReference>
<dbReference type="HAMAP" id="MF_00185">
    <property type="entry name" value="IPP_trans"/>
    <property type="match status" value="1"/>
</dbReference>
<dbReference type="Gene3D" id="3.40.50.300">
    <property type="entry name" value="P-loop containing nucleotide triphosphate hydrolases"/>
    <property type="match status" value="1"/>
</dbReference>
<evidence type="ECO:0000256" key="2">
    <source>
        <dbReference type="ARBA" id="ARBA00003213"/>
    </source>
</evidence>
<keyword evidence="6 10" id="KW-0547">Nucleotide-binding</keyword>
<evidence type="ECO:0000256" key="1">
    <source>
        <dbReference type="ARBA" id="ARBA00001946"/>
    </source>
</evidence>
<evidence type="ECO:0000313" key="14">
    <source>
        <dbReference type="EMBL" id="NMR35651.1"/>
    </source>
</evidence>
<feature type="site" description="Interaction with substrate tRNA" evidence="10">
    <location>
        <position position="100"/>
    </location>
</feature>
<comment type="caution">
    <text evidence="10">Lacks conserved residue(s) required for the propagation of feature annotation.</text>
</comment>
<dbReference type="GO" id="GO:0006400">
    <property type="term" value="P:tRNA modification"/>
    <property type="evidence" value="ECO:0007669"/>
    <property type="project" value="TreeGrafter"/>
</dbReference>
<feature type="region of interest" description="Interaction with substrate tRNA" evidence="10">
    <location>
        <begin position="34"/>
        <end position="37"/>
    </location>
</feature>
<keyword evidence="8 10" id="KW-0460">Magnesium</keyword>
<evidence type="ECO:0000256" key="9">
    <source>
        <dbReference type="ARBA" id="ARBA00049563"/>
    </source>
</evidence>
<dbReference type="RefSeq" id="WP_169322176.1">
    <property type="nucleotide sequence ID" value="NZ_JABCJF010000009.1"/>
</dbReference>
<dbReference type="InterPro" id="IPR018022">
    <property type="entry name" value="IPT"/>
</dbReference>
<comment type="function">
    <text evidence="2 10 12">Catalyzes the transfer of a dimethylallyl group onto the adenine at position 37 in tRNAs that read codons beginning with uridine, leading to the formation of N6-(dimethylallyl)adenosine (i(6)A).</text>
</comment>
<dbReference type="GO" id="GO:0005524">
    <property type="term" value="F:ATP binding"/>
    <property type="evidence" value="ECO:0007669"/>
    <property type="project" value="UniProtKB-UniRule"/>
</dbReference>
<dbReference type="Gene3D" id="1.10.20.140">
    <property type="match status" value="1"/>
</dbReference>
<name>A0A848NB21_9FLAO</name>
<comment type="subunit">
    <text evidence="10">Monomer.</text>
</comment>
<dbReference type="EC" id="2.5.1.75" evidence="10"/>
<evidence type="ECO:0000256" key="12">
    <source>
        <dbReference type="RuleBase" id="RU003784"/>
    </source>
</evidence>
<evidence type="ECO:0000256" key="8">
    <source>
        <dbReference type="ARBA" id="ARBA00022842"/>
    </source>
</evidence>
<dbReference type="NCBIfam" id="TIGR00174">
    <property type="entry name" value="miaA"/>
    <property type="match status" value="1"/>
</dbReference>
<feature type="binding site" evidence="10">
    <location>
        <begin position="11"/>
        <end position="16"/>
    </location>
    <ligand>
        <name>substrate</name>
    </ligand>
</feature>
<evidence type="ECO:0000256" key="4">
    <source>
        <dbReference type="ARBA" id="ARBA00022679"/>
    </source>
</evidence>
<protein>
    <recommendedName>
        <fullName evidence="10">tRNA dimethylallyltransferase</fullName>
        <ecNumber evidence="10">2.5.1.75</ecNumber>
    </recommendedName>
    <alternativeName>
        <fullName evidence="10">Dimethylallyl diphosphate:tRNA dimethylallyltransferase</fullName>
        <shortName evidence="10">DMAPP:tRNA dimethylallyltransferase</shortName>
        <shortName evidence="10">DMATase</shortName>
    </alternativeName>
    <alternativeName>
        <fullName evidence="10">Isopentenyl-diphosphate:tRNA isopentenyltransferase</fullName>
        <shortName evidence="10">IPP transferase</shortName>
        <shortName evidence="10">IPPT</shortName>
        <shortName evidence="10">IPTase</shortName>
    </alternativeName>
</protein>
<feature type="binding site" evidence="10">
    <location>
        <begin position="9"/>
        <end position="16"/>
    </location>
    <ligand>
        <name>ATP</name>
        <dbReference type="ChEBI" id="CHEBI:30616"/>
    </ligand>
</feature>
<organism evidence="14 15">
    <name type="scientific">Chryseobacterium aquaticum</name>
    <dbReference type="NCBI Taxonomy" id="452084"/>
    <lineage>
        <taxon>Bacteria</taxon>
        <taxon>Pseudomonadati</taxon>
        <taxon>Bacteroidota</taxon>
        <taxon>Flavobacteriia</taxon>
        <taxon>Flavobacteriales</taxon>
        <taxon>Weeksellaceae</taxon>
        <taxon>Chryseobacterium group</taxon>
        <taxon>Chryseobacterium</taxon>
    </lineage>
</organism>
<sequence length="310" mass="36169">MKTLISVVGTTGIGKTKLAIALAQHFNTEIISCDSRQFFREMKIGTAAPSEDELSQAKHHFIGQLSVKDYYSIGQFEHDSLGLLDQLFEKYDIVIMVGGSMMYEKAVIEGLNDLPEANEENQKKLETIWKTEGIEKLQEMLKDLDPEYYENVDIHNPRRLFRAIDIIWQTGKTYSENISYAKNPRNFKTIRIGIEAPREKIYERINLRVDKMIENGLLEEAKNLDELRKSVEGRNLASLNTVGYSELFKYFDEEWGLDFAISEIKKNSRRFAKRQLTWYRKEENIHYIEAGYSEKDFNRLIEYINSKTSM</sequence>
<comment type="cofactor">
    <cofactor evidence="1 10">
        <name>Mg(2+)</name>
        <dbReference type="ChEBI" id="CHEBI:18420"/>
    </cofactor>
</comment>
<proteinExistence type="inferred from homology"/>
<dbReference type="InterPro" id="IPR027417">
    <property type="entry name" value="P-loop_NTPase"/>
</dbReference>
<keyword evidence="5 10" id="KW-0819">tRNA processing</keyword>
<dbReference type="AlphaFoldDB" id="A0A848NB21"/>
<keyword evidence="4 10" id="KW-0808">Transferase</keyword>
<gene>
    <name evidence="10 14" type="primary">miaA</name>
    <name evidence="14" type="ORF">HIO71_15850</name>
</gene>
<dbReference type="Pfam" id="PF01715">
    <property type="entry name" value="IPPT"/>
    <property type="match status" value="1"/>
</dbReference>
<evidence type="ECO:0000256" key="7">
    <source>
        <dbReference type="ARBA" id="ARBA00022840"/>
    </source>
</evidence>
<dbReference type="GO" id="GO:0052381">
    <property type="term" value="F:tRNA dimethylallyltransferase activity"/>
    <property type="evidence" value="ECO:0007669"/>
    <property type="project" value="UniProtKB-UniRule"/>
</dbReference>
<reference evidence="14 15" key="1">
    <citation type="submission" date="2020-04" db="EMBL/GenBank/DDBJ databases">
        <title>Genome analysis and antimicrobial resistance characteristics of Chryseobacterium aquaticum isolated from farmed salmonids.</title>
        <authorList>
            <person name="Saticioglu I.B."/>
            <person name="Duman M."/>
            <person name="Altun S."/>
        </authorList>
    </citation>
    <scope>NUCLEOTIDE SEQUENCE [LARGE SCALE GENOMIC DNA]</scope>
    <source>
        <strain evidence="14 15">C-174</strain>
    </source>
</reference>
<comment type="catalytic activity">
    <reaction evidence="9 10 11">
        <text>adenosine(37) in tRNA + dimethylallyl diphosphate = N(6)-dimethylallyladenosine(37) in tRNA + diphosphate</text>
        <dbReference type="Rhea" id="RHEA:26482"/>
        <dbReference type="Rhea" id="RHEA-COMP:10162"/>
        <dbReference type="Rhea" id="RHEA-COMP:10375"/>
        <dbReference type="ChEBI" id="CHEBI:33019"/>
        <dbReference type="ChEBI" id="CHEBI:57623"/>
        <dbReference type="ChEBI" id="CHEBI:74411"/>
        <dbReference type="ChEBI" id="CHEBI:74415"/>
        <dbReference type="EC" id="2.5.1.75"/>
    </reaction>
</comment>
<evidence type="ECO:0000256" key="13">
    <source>
        <dbReference type="RuleBase" id="RU003785"/>
    </source>
</evidence>
<evidence type="ECO:0000256" key="5">
    <source>
        <dbReference type="ARBA" id="ARBA00022694"/>
    </source>
</evidence>
<accession>A0A848NB21</accession>
<keyword evidence="7 10" id="KW-0067">ATP-binding</keyword>
<dbReference type="Proteomes" id="UP000548067">
    <property type="component" value="Unassembled WGS sequence"/>
</dbReference>
<dbReference type="EMBL" id="JABCJF010000009">
    <property type="protein sequence ID" value="NMR35651.1"/>
    <property type="molecule type" value="Genomic_DNA"/>
</dbReference>
<evidence type="ECO:0000256" key="3">
    <source>
        <dbReference type="ARBA" id="ARBA00005842"/>
    </source>
</evidence>
<evidence type="ECO:0000256" key="6">
    <source>
        <dbReference type="ARBA" id="ARBA00022741"/>
    </source>
</evidence>
<comment type="similarity">
    <text evidence="3 10 13">Belongs to the IPP transferase family.</text>
</comment>
<evidence type="ECO:0000256" key="11">
    <source>
        <dbReference type="RuleBase" id="RU003783"/>
    </source>
</evidence>
<dbReference type="SUPFAM" id="SSF52540">
    <property type="entry name" value="P-loop containing nucleoside triphosphate hydrolases"/>
    <property type="match status" value="2"/>
</dbReference>